<protein>
    <submittedName>
        <fullName evidence="2">Uncharacterized protein</fullName>
    </submittedName>
</protein>
<dbReference type="AlphaFoldDB" id="A0A5C3KBU4"/>
<sequence length="161" mass="16991">MSPQPQPSESTMERSPDARLPDTKRRKSLVPSTDDDAFSSISSLAQGLPPAAPAVRSHRSVLRTQRSSARLEVHPAAVPGIYQPWTQAHGPLPSTHRPPAASGSIGTVSSHSHLTPPGFEAQPPAQGSAAPQVTSRPPSAPPARANPGAKQTKESGRYHHF</sequence>
<evidence type="ECO:0000256" key="1">
    <source>
        <dbReference type="SAM" id="MobiDB-lite"/>
    </source>
</evidence>
<keyword evidence="3" id="KW-1185">Reference proteome</keyword>
<gene>
    <name evidence="2" type="ORF">FA15DRAFT_661369</name>
</gene>
<reference evidence="2 3" key="1">
    <citation type="journal article" date="2019" name="Nat. Ecol. Evol.">
        <title>Megaphylogeny resolves global patterns of mushroom evolution.</title>
        <authorList>
            <person name="Varga T."/>
            <person name="Krizsan K."/>
            <person name="Foldi C."/>
            <person name="Dima B."/>
            <person name="Sanchez-Garcia M."/>
            <person name="Sanchez-Ramirez S."/>
            <person name="Szollosi G.J."/>
            <person name="Szarkandi J.G."/>
            <person name="Papp V."/>
            <person name="Albert L."/>
            <person name="Andreopoulos W."/>
            <person name="Angelini C."/>
            <person name="Antonin V."/>
            <person name="Barry K.W."/>
            <person name="Bougher N.L."/>
            <person name="Buchanan P."/>
            <person name="Buyck B."/>
            <person name="Bense V."/>
            <person name="Catcheside P."/>
            <person name="Chovatia M."/>
            <person name="Cooper J."/>
            <person name="Damon W."/>
            <person name="Desjardin D."/>
            <person name="Finy P."/>
            <person name="Geml J."/>
            <person name="Haridas S."/>
            <person name="Hughes K."/>
            <person name="Justo A."/>
            <person name="Karasinski D."/>
            <person name="Kautmanova I."/>
            <person name="Kiss B."/>
            <person name="Kocsube S."/>
            <person name="Kotiranta H."/>
            <person name="LaButti K.M."/>
            <person name="Lechner B.E."/>
            <person name="Liimatainen K."/>
            <person name="Lipzen A."/>
            <person name="Lukacs Z."/>
            <person name="Mihaltcheva S."/>
            <person name="Morgado L.N."/>
            <person name="Niskanen T."/>
            <person name="Noordeloos M.E."/>
            <person name="Ohm R.A."/>
            <person name="Ortiz-Santana B."/>
            <person name="Ovrebo C."/>
            <person name="Racz N."/>
            <person name="Riley R."/>
            <person name="Savchenko A."/>
            <person name="Shiryaev A."/>
            <person name="Soop K."/>
            <person name="Spirin V."/>
            <person name="Szebenyi C."/>
            <person name="Tomsovsky M."/>
            <person name="Tulloss R.E."/>
            <person name="Uehling J."/>
            <person name="Grigoriev I.V."/>
            <person name="Vagvolgyi C."/>
            <person name="Papp T."/>
            <person name="Martin F.M."/>
            <person name="Miettinen O."/>
            <person name="Hibbett D.S."/>
            <person name="Nagy L.G."/>
        </authorList>
    </citation>
    <scope>NUCLEOTIDE SEQUENCE [LARGE SCALE GENOMIC DNA]</scope>
    <source>
        <strain evidence="2 3">CBS 121175</strain>
    </source>
</reference>
<feature type="region of interest" description="Disordered" evidence="1">
    <location>
        <begin position="1"/>
        <end position="161"/>
    </location>
</feature>
<feature type="compositionally biased region" description="Basic and acidic residues" evidence="1">
    <location>
        <begin position="151"/>
        <end position="161"/>
    </location>
</feature>
<proteinExistence type="predicted"/>
<name>A0A5C3KBU4_COPMA</name>
<evidence type="ECO:0000313" key="2">
    <source>
        <dbReference type="EMBL" id="TFK17545.1"/>
    </source>
</evidence>
<organism evidence="2 3">
    <name type="scientific">Coprinopsis marcescibilis</name>
    <name type="common">Agaric fungus</name>
    <name type="synonym">Psathyrella marcescibilis</name>
    <dbReference type="NCBI Taxonomy" id="230819"/>
    <lineage>
        <taxon>Eukaryota</taxon>
        <taxon>Fungi</taxon>
        <taxon>Dikarya</taxon>
        <taxon>Basidiomycota</taxon>
        <taxon>Agaricomycotina</taxon>
        <taxon>Agaricomycetes</taxon>
        <taxon>Agaricomycetidae</taxon>
        <taxon>Agaricales</taxon>
        <taxon>Agaricineae</taxon>
        <taxon>Psathyrellaceae</taxon>
        <taxon>Coprinopsis</taxon>
    </lineage>
</organism>
<feature type="compositionally biased region" description="Polar residues" evidence="1">
    <location>
        <begin position="104"/>
        <end position="113"/>
    </location>
</feature>
<evidence type="ECO:0000313" key="3">
    <source>
        <dbReference type="Proteomes" id="UP000307440"/>
    </source>
</evidence>
<dbReference type="Proteomes" id="UP000307440">
    <property type="component" value="Unassembled WGS sequence"/>
</dbReference>
<dbReference type="EMBL" id="ML210494">
    <property type="protein sequence ID" value="TFK17545.1"/>
    <property type="molecule type" value="Genomic_DNA"/>
</dbReference>
<feature type="compositionally biased region" description="Low complexity" evidence="1">
    <location>
        <begin position="121"/>
        <end position="145"/>
    </location>
</feature>
<feature type="compositionally biased region" description="Basic and acidic residues" evidence="1">
    <location>
        <begin position="11"/>
        <end position="23"/>
    </location>
</feature>
<accession>A0A5C3KBU4</accession>